<feature type="domain" description="HTH cro/C1-type" evidence="1">
    <location>
        <begin position="16"/>
        <end position="71"/>
    </location>
</feature>
<sequence>MSQGPTIPRRRLRSELRAAREAVGFTQEQVAEELAWSTSKVIRIEAGIVGLSITDLRALLEMYEITNPARIRKLEEFARLSRKRSWWSAIKADEVSAQQRMLIGFEAEATKLRHFHPLLVPGLLQTEAYAAALLRDCAVPAPTEASFQTRMDVRLTRQQDTLERHAPPLVTAIIDEAALHRPVGGTETMREQLRHLLALGERANVEITILPWRVGAHPGMVHGGFTILQFDETADADVVYMEHGATDRVLTDDQEEIGKYWTIMQRLEQESLSVTDSRRLIERVLDGLD</sequence>
<dbReference type="CDD" id="cd00093">
    <property type="entry name" value="HTH_XRE"/>
    <property type="match status" value="1"/>
</dbReference>
<dbReference type="RefSeq" id="WP_344138815.1">
    <property type="nucleotide sequence ID" value="NZ_BAAALT010000261.1"/>
</dbReference>
<dbReference type="Pfam" id="PF13560">
    <property type="entry name" value="HTH_31"/>
    <property type="match status" value="1"/>
</dbReference>
<evidence type="ECO:0000313" key="2">
    <source>
        <dbReference type="EMBL" id="GAA1830128.1"/>
    </source>
</evidence>
<proteinExistence type="predicted"/>
<dbReference type="InterPro" id="IPR010982">
    <property type="entry name" value="Lambda_DNA-bd_dom_sf"/>
</dbReference>
<dbReference type="Proteomes" id="UP001500218">
    <property type="component" value="Unassembled WGS sequence"/>
</dbReference>
<organism evidence="2 3">
    <name type="scientific">Luedemannella flava</name>
    <dbReference type="NCBI Taxonomy" id="349316"/>
    <lineage>
        <taxon>Bacteria</taxon>
        <taxon>Bacillati</taxon>
        <taxon>Actinomycetota</taxon>
        <taxon>Actinomycetes</taxon>
        <taxon>Micromonosporales</taxon>
        <taxon>Micromonosporaceae</taxon>
        <taxon>Luedemannella</taxon>
    </lineage>
</organism>
<evidence type="ECO:0000259" key="1">
    <source>
        <dbReference type="PROSITE" id="PS50943"/>
    </source>
</evidence>
<dbReference type="EMBL" id="BAAALT010000261">
    <property type="protein sequence ID" value="GAA1830128.1"/>
    <property type="molecule type" value="Genomic_DNA"/>
</dbReference>
<gene>
    <name evidence="2" type="ORF">GCM10009682_56140</name>
</gene>
<accession>A0ABP4YXY8</accession>
<dbReference type="Gene3D" id="1.10.260.40">
    <property type="entry name" value="lambda repressor-like DNA-binding domains"/>
    <property type="match status" value="1"/>
</dbReference>
<dbReference type="SMART" id="SM00530">
    <property type="entry name" value="HTH_XRE"/>
    <property type="match status" value="1"/>
</dbReference>
<dbReference type="InterPro" id="IPR001387">
    <property type="entry name" value="Cro/C1-type_HTH"/>
</dbReference>
<dbReference type="SUPFAM" id="SSF47413">
    <property type="entry name" value="lambda repressor-like DNA-binding domains"/>
    <property type="match status" value="1"/>
</dbReference>
<keyword evidence="3" id="KW-1185">Reference proteome</keyword>
<dbReference type="InterPro" id="IPR043917">
    <property type="entry name" value="DUF5753"/>
</dbReference>
<dbReference type="Pfam" id="PF19054">
    <property type="entry name" value="DUF5753"/>
    <property type="match status" value="1"/>
</dbReference>
<name>A0ABP4YXY8_9ACTN</name>
<evidence type="ECO:0000313" key="3">
    <source>
        <dbReference type="Proteomes" id="UP001500218"/>
    </source>
</evidence>
<reference evidence="3" key="1">
    <citation type="journal article" date="2019" name="Int. J. Syst. Evol. Microbiol.">
        <title>The Global Catalogue of Microorganisms (GCM) 10K type strain sequencing project: providing services to taxonomists for standard genome sequencing and annotation.</title>
        <authorList>
            <consortium name="The Broad Institute Genomics Platform"/>
            <consortium name="The Broad Institute Genome Sequencing Center for Infectious Disease"/>
            <person name="Wu L."/>
            <person name="Ma J."/>
        </authorList>
    </citation>
    <scope>NUCLEOTIDE SEQUENCE [LARGE SCALE GENOMIC DNA]</scope>
    <source>
        <strain evidence="3">JCM 13250</strain>
    </source>
</reference>
<comment type="caution">
    <text evidence="2">The sequence shown here is derived from an EMBL/GenBank/DDBJ whole genome shotgun (WGS) entry which is preliminary data.</text>
</comment>
<protein>
    <submittedName>
        <fullName evidence="2">Helix-turn-helix transcriptional regulator</fullName>
    </submittedName>
</protein>
<dbReference type="PROSITE" id="PS50943">
    <property type="entry name" value="HTH_CROC1"/>
    <property type="match status" value="1"/>
</dbReference>